<dbReference type="EMBL" id="CAMAPF010000145">
    <property type="protein sequence ID" value="CAH9107857.1"/>
    <property type="molecule type" value="Genomic_DNA"/>
</dbReference>
<proteinExistence type="predicted"/>
<name>A0AAV0DWR3_9ASTE</name>
<evidence type="ECO:0000313" key="2">
    <source>
        <dbReference type="Proteomes" id="UP001152523"/>
    </source>
</evidence>
<reference evidence="1" key="1">
    <citation type="submission" date="2022-07" db="EMBL/GenBank/DDBJ databases">
        <authorList>
            <person name="Macas J."/>
            <person name="Novak P."/>
            <person name="Neumann P."/>
        </authorList>
    </citation>
    <scope>NUCLEOTIDE SEQUENCE</scope>
</reference>
<dbReference type="AlphaFoldDB" id="A0AAV0DWR3"/>
<organism evidence="1 2">
    <name type="scientific">Cuscuta epithymum</name>
    <dbReference type="NCBI Taxonomy" id="186058"/>
    <lineage>
        <taxon>Eukaryota</taxon>
        <taxon>Viridiplantae</taxon>
        <taxon>Streptophyta</taxon>
        <taxon>Embryophyta</taxon>
        <taxon>Tracheophyta</taxon>
        <taxon>Spermatophyta</taxon>
        <taxon>Magnoliopsida</taxon>
        <taxon>eudicotyledons</taxon>
        <taxon>Gunneridae</taxon>
        <taxon>Pentapetalae</taxon>
        <taxon>asterids</taxon>
        <taxon>lamiids</taxon>
        <taxon>Solanales</taxon>
        <taxon>Convolvulaceae</taxon>
        <taxon>Cuscuteae</taxon>
        <taxon>Cuscuta</taxon>
        <taxon>Cuscuta subgen. Cuscuta</taxon>
    </lineage>
</organism>
<evidence type="ECO:0000313" key="1">
    <source>
        <dbReference type="EMBL" id="CAH9107857.1"/>
    </source>
</evidence>
<protein>
    <submittedName>
        <fullName evidence="1">Uncharacterized protein</fullName>
    </submittedName>
</protein>
<dbReference type="Proteomes" id="UP001152523">
    <property type="component" value="Unassembled WGS sequence"/>
</dbReference>
<gene>
    <name evidence="1" type="ORF">CEPIT_LOCUS18149</name>
</gene>
<sequence>MESQIESSSTLSNSGVITESETNAALSASAHMFVSKSALLPPIHKDVIREDFEIYMATQESRIKEVERLSKFVGPSMFEQLHMSRAPLQMTPGTSITSVLSTAVQIRAPPPMTHQPLPARTAEPMLSAPVIVEGGKVYQALKC</sequence>
<keyword evidence="2" id="KW-1185">Reference proteome</keyword>
<accession>A0AAV0DWR3</accession>
<comment type="caution">
    <text evidence="1">The sequence shown here is derived from an EMBL/GenBank/DDBJ whole genome shotgun (WGS) entry which is preliminary data.</text>
</comment>